<name>F4Q807_CACFS</name>
<dbReference type="OrthoDB" id="26095at2759"/>
<gene>
    <name evidence="4" type="ORF">DFA_09576</name>
</gene>
<dbReference type="RefSeq" id="XP_004352232.1">
    <property type="nucleotide sequence ID" value="XM_004352180.1"/>
</dbReference>
<dbReference type="SUPFAM" id="SSF52047">
    <property type="entry name" value="RNI-like"/>
    <property type="match status" value="2"/>
</dbReference>
<dbReference type="InterPro" id="IPR054484">
    <property type="entry name" value="ComC_SSD"/>
</dbReference>
<organism evidence="4 5">
    <name type="scientific">Cavenderia fasciculata</name>
    <name type="common">Slime mold</name>
    <name type="synonym">Dictyostelium fasciculatum</name>
    <dbReference type="NCBI Taxonomy" id="261658"/>
    <lineage>
        <taxon>Eukaryota</taxon>
        <taxon>Amoebozoa</taxon>
        <taxon>Evosea</taxon>
        <taxon>Eumycetozoa</taxon>
        <taxon>Dictyostelia</taxon>
        <taxon>Acytosteliales</taxon>
        <taxon>Cavenderiaceae</taxon>
        <taxon>Cavenderia</taxon>
    </lineage>
</organism>
<keyword evidence="2" id="KW-0472">Membrane</keyword>
<feature type="domain" description="EGF-like" evidence="3">
    <location>
        <begin position="1653"/>
        <end position="1687"/>
    </location>
</feature>
<dbReference type="KEGG" id="dfa:DFA_09576"/>
<keyword evidence="1" id="KW-0245">EGF-like domain</keyword>
<dbReference type="PANTHER" id="PTHR24032:SF16">
    <property type="entry name" value="EGF-LIKE DOMAIN-CONTAINING PROTEIN"/>
    <property type="match status" value="1"/>
</dbReference>
<dbReference type="InterPro" id="IPR000742">
    <property type="entry name" value="EGF"/>
</dbReference>
<sequence length="1984" mass="218494">MNKQELIRQYGIDTPIPSDDTICVGSSVFICDSSSQPKIISIIINPNTFTDNGDPGTNTLYFPDLMTIQIILPANAITKTPLNILSQIDDGYLPQLRQLYLSNDPTTTSIPSQFGLNSPLLATLKILNIANGTIDQLFYNAPYIRKIEITNVNTINIDESSLVPTLSTLALGFSASVDQKTMVFKQSSFPILSSLEILIISGHAISVVIDSPRIGDLKITHDTNTPNLDYNIPINLTIVDTTNIGYLTLSGLNLTISPPTFDSFKFLSKLSLTTTRFETIPLTNNTLPQFLNYFLSQNGSFKSIPDLNYTSPMAYLGFPNNKIIGEIPTKPFLTSPMLVLDLTGNIGITGALGEQFCQNKLLINGTSITSLPDCFYCYIDNPSLIITSLLPPPNFTCNVVVTNPKKIITPEPYITLYGSNLGWAYGLANVLAIVPNSIIRFPFENYAPDPKNVTISLDSIAPVNVTVTAISVGIQIHAALFDVVGSLVTINITKILYPPSVSMASSFVMAMPANSTQQPPPPTPCILQNKTINTYVCKNIDSLNPGNYYFIIENVYSSKTIRVITINGTGNFPVMTSASIDKQPDLQYLRFYGYFGWGNGVDRVSVKLNGTVDCPLYFKNSSIIICATATALPPGLTSATIDCYGFVNTFNGAIYIPAPPTSTIDLKEQCNERTSNCYGNGQCNDLGICLCQPNYYDDCKFKLNPNVTIIKNETDPTAVFNYSDPNGGAVSQFYFSLVAIQELDQDDRIVGELKVEKWNVTNRSYNDSQSGSLVTSLKYDLMVNNQSIYSNVEVVAMIDYSSMARQVPFGDTILDIAPNSIKVGVVVNGWPYTTILSHLRVVFSTIINNDQQTFTDSCDSTSDVPTFEQVFGDNSYLRVIKNNTQFYGRFLPYSYSDGRKTFSKNEFINQTKIANSQTGESLALIGVHLPQCSSCLLDPDFSALVVNKDDQNINCPSDDSDTWKIAVGASVGGAVFIAFIIGLIYYIRDSNTARFKLNAAKIYTSAMTPPPLIKVVFFFFFYFFVFTTSISSTVNAQDLSEPESIWLIRNYGMTVPQNQMLCNYATGGITRFLCVDGHVSKIIINETIFTHSGIPDPNLVSLEFPQVISVSIQTPYTVPISTNNILSMFTEIPSLISLSIQDDQTITSIPTWFGTTLPSLTELSLKNCTLLTSIDNSFNNTSIRSLSIIPVSTVYFDETVNLPLMVSMNFEVNPPSKMTLTISETSFPRLTTIFISTHSIKGLTVNFNSKVLNTAHIKPAESSFMHNQIPIILNFQNPRNIYRLETGGMVTLNPPNLDAYSSLKSMVTAFSNFSSIQLSPGASLPHNLIFFAAPNSKFSKFPSNQFTNFSSVSFANNSLAGTIPYASFANSPGMLLDLTNNDKVTDPVTEDFCSLKLFIKGTDITNLPECFFCYYSDSIIRTDVALLSDFVCNISVSNVMPIITTNEFITIRGRNLGYGQQPNLRAIVPNSIMEYPFSGNGPASNVNILLSSIYGYNITVSAISARIEFIGTTFVADTTKNYVTINSTNLDWNPSSFSHFVILKSNYSGHNVPDVNSIQNIYPKVNSISINLVGRDHRLSIYGYFGETVGLQGTVVQLNSSMPCVLLTKNSTYIYCVLTNPAIGLASLYINNDGYETNLLNFISIGQIPSKSLADQCNERTSNCYGHGQCNEQGICICQQGYYDDCKYYKNPNVTFVQNDTKPVATFELDGYQFLFSLVAIQELDGDDMIVQELMTDQWNVTDQSGGDLTSLYYRLLINSTLYPTLSPFVNVTSLIEYSTKDRQLPFGDSIVSVGANSIKVGVNVTGWQYQSVLSHLRVVFSTIVNNEQSIQSCSNGDIPTFEQILGSDSYLRVIKNNTQFYGRFLSYSYSDGRKTFSRNELINQTSITGRSNESLALIGVHVPQCSSCLLDPDFSALVVNKDDQNIDCPSSSSDTWKMAVGIAVGGAVFIAFIIGLIYYIRNSNTARLKMKAAKRGELSQFSN</sequence>
<feature type="transmembrane region" description="Helical" evidence="2">
    <location>
        <begin position="1939"/>
        <end position="1961"/>
    </location>
</feature>
<comment type="caution">
    <text evidence="1">Lacks conserved residue(s) required for the propagation of feature annotation.</text>
</comment>
<dbReference type="EMBL" id="GL883025">
    <property type="protein sequence ID" value="EGG15907.1"/>
    <property type="molecule type" value="Genomic_DNA"/>
</dbReference>
<keyword evidence="5" id="KW-1185">Reference proteome</keyword>
<reference evidence="5" key="1">
    <citation type="journal article" date="2011" name="Genome Res.">
        <title>Phylogeny-wide analysis of social amoeba genomes highlights ancient origins for complex intercellular communication.</title>
        <authorList>
            <person name="Heidel A.J."/>
            <person name="Lawal H.M."/>
            <person name="Felder M."/>
            <person name="Schilde C."/>
            <person name="Helps N.R."/>
            <person name="Tunggal B."/>
            <person name="Rivero F."/>
            <person name="John U."/>
            <person name="Schleicher M."/>
            <person name="Eichinger L."/>
            <person name="Platzer M."/>
            <person name="Noegel A.A."/>
            <person name="Schaap P."/>
            <person name="Gloeckner G."/>
        </authorList>
    </citation>
    <scope>NUCLEOTIDE SEQUENCE [LARGE SCALE GENOMIC DNA]</scope>
    <source>
        <strain evidence="5">SH3</strain>
    </source>
</reference>
<evidence type="ECO:0000256" key="2">
    <source>
        <dbReference type="SAM" id="Phobius"/>
    </source>
</evidence>
<protein>
    <recommendedName>
        <fullName evidence="3">EGF-like domain-containing protein</fullName>
    </recommendedName>
</protein>
<dbReference type="InterPro" id="IPR053331">
    <property type="entry name" value="EGF-like_comC"/>
</dbReference>
<keyword evidence="2" id="KW-0812">Transmembrane</keyword>
<accession>F4Q807</accession>
<dbReference type="GeneID" id="14867875"/>
<dbReference type="PROSITE" id="PS50026">
    <property type="entry name" value="EGF_3"/>
    <property type="match status" value="1"/>
</dbReference>
<feature type="transmembrane region" description="Helical" evidence="2">
    <location>
        <begin position="965"/>
        <end position="987"/>
    </location>
</feature>
<keyword evidence="2" id="KW-1133">Transmembrane helix</keyword>
<dbReference type="PANTHER" id="PTHR24032">
    <property type="entry name" value="EGF-LIKE DOMAIN-CONTAINING PROTEIN-RELATED-RELATED"/>
    <property type="match status" value="1"/>
</dbReference>
<proteinExistence type="predicted"/>
<evidence type="ECO:0000313" key="5">
    <source>
        <dbReference type="Proteomes" id="UP000007797"/>
    </source>
</evidence>
<feature type="transmembrane region" description="Helical" evidence="2">
    <location>
        <begin position="1011"/>
        <end position="1030"/>
    </location>
</feature>
<dbReference type="InterPro" id="IPR032675">
    <property type="entry name" value="LRR_dom_sf"/>
</dbReference>
<evidence type="ECO:0000256" key="1">
    <source>
        <dbReference type="PROSITE-ProRule" id="PRU00076"/>
    </source>
</evidence>
<evidence type="ECO:0000313" key="4">
    <source>
        <dbReference type="EMBL" id="EGG15907.1"/>
    </source>
</evidence>
<dbReference type="Proteomes" id="UP000007797">
    <property type="component" value="Unassembled WGS sequence"/>
</dbReference>
<dbReference type="Gene3D" id="3.80.10.10">
    <property type="entry name" value="Ribonuclease Inhibitor"/>
    <property type="match status" value="2"/>
</dbReference>
<dbReference type="Pfam" id="PF22933">
    <property type="entry name" value="ComC_SSD"/>
    <property type="match status" value="2"/>
</dbReference>
<evidence type="ECO:0000259" key="3">
    <source>
        <dbReference type="PROSITE" id="PS50026"/>
    </source>
</evidence>